<evidence type="ECO:0000256" key="3">
    <source>
        <dbReference type="ARBA" id="ARBA00022679"/>
    </source>
</evidence>
<dbReference type="InterPro" id="IPR015424">
    <property type="entry name" value="PyrdxlP-dep_Trfase"/>
</dbReference>
<dbReference type="EMBL" id="FNFE01000005">
    <property type="protein sequence ID" value="SDK56678.1"/>
    <property type="molecule type" value="Genomic_DNA"/>
</dbReference>
<keyword evidence="3 6" id="KW-0808">Transferase</keyword>
<dbReference type="CDD" id="cd00610">
    <property type="entry name" value="OAT_like"/>
    <property type="match status" value="1"/>
</dbReference>
<gene>
    <name evidence="6" type="ORF">SAMN04515672_3356</name>
</gene>
<dbReference type="GO" id="GO:0042802">
    <property type="term" value="F:identical protein binding"/>
    <property type="evidence" value="ECO:0007669"/>
    <property type="project" value="TreeGrafter"/>
</dbReference>
<evidence type="ECO:0000256" key="4">
    <source>
        <dbReference type="ARBA" id="ARBA00022898"/>
    </source>
</evidence>
<dbReference type="Proteomes" id="UP000198882">
    <property type="component" value="Unassembled WGS sequence"/>
</dbReference>
<sequence>MTRGPPIEELHFDAAPRVDTQIPGPRSQQLLERQEAIDSSAVAYPKSVPLAFAEGRGATIKDADGNVFLDFFAGIGVLNVGHSNPYVLEAVNEQTNTLVHTIDFPTEARLDFIDAIGEIAPPGLRGNSRMVFGGPSGSDAIEGSIKLAKHNTGRHGLLAFEGSYHGGSAGALSLTGGRAYKAGYEPLLPDTVHVPYPDPYRERLPNDGATALCPQSDCCGQISCARSLEAVKEKFEGTYSGHEPPAAIWVEPIQGEGGVVVPPAGFLQGLRDIADDNDALLIFDEIQSGFGRTGEWWGAEHAGVTPDAMTMAKGIGGAGLPLGAMLYHEKFDTWGPGGHLGTFRGNLPAMRGGIAAIEYIQEHDLLDHATQLGEYIRDRIRAVDSPLIGEVRGRGLFIGVELIDEDGKQNAEMVKAVQTSCYEQGVLVWKAGRENGVLRLLPPLVMTNEQAEIGLDIITDALESYTENSR</sequence>
<dbReference type="InterPro" id="IPR005814">
    <property type="entry name" value="Aminotrans_3"/>
</dbReference>
<keyword evidence="7" id="KW-1185">Reference proteome</keyword>
<dbReference type="Pfam" id="PF00202">
    <property type="entry name" value="Aminotran_3"/>
    <property type="match status" value="1"/>
</dbReference>
<evidence type="ECO:0000256" key="2">
    <source>
        <dbReference type="ARBA" id="ARBA00022576"/>
    </source>
</evidence>
<dbReference type="AlphaFoldDB" id="A0A1G9CYC0"/>
<dbReference type="STRING" id="1095776.SAMN04515672_3356"/>
<dbReference type="PANTHER" id="PTHR11986:SF79">
    <property type="entry name" value="ACETYLORNITHINE AMINOTRANSFERASE, MITOCHONDRIAL"/>
    <property type="match status" value="1"/>
</dbReference>
<evidence type="ECO:0000256" key="1">
    <source>
        <dbReference type="ARBA" id="ARBA00001933"/>
    </source>
</evidence>
<keyword evidence="2 6" id="KW-0032">Aminotransferase</keyword>
<evidence type="ECO:0000313" key="6">
    <source>
        <dbReference type="EMBL" id="SDK56678.1"/>
    </source>
</evidence>
<dbReference type="OrthoDB" id="6534at2157"/>
<comment type="cofactor">
    <cofactor evidence="1">
        <name>pyridoxal 5'-phosphate</name>
        <dbReference type="ChEBI" id="CHEBI:597326"/>
    </cofactor>
</comment>
<dbReference type="SUPFAM" id="SSF53383">
    <property type="entry name" value="PLP-dependent transferases"/>
    <property type="match status" value="1"/>
</dbReference>
<comment type="similarity">
    <text evidence="5">Belongs to the class-III pyridoxal-phosphate-dependent aminotransferase family.</text>
</comment>
<protein>
    <submittedName>
        <fullName evidence="6">Diaminobutyrate aminotransferase apoenzyme</fullName>
    </submittedName>
</protein>
<dbReference type="RefSeq" id="WP_090309558.1">
    <property type="nucleotide sequence ID" value="NZ_FNFE01000005.1"/>
</dbReference>
<evidence type="ECO:0000256" key="5">
    <source>
        <dbReference type="RuleBase" id="RU003560"/>
    </source>
</evidence>
<dbReference type="InterPro" id="IPR050103">
    <property type="entry name" value="Class-III_PLP-dep_AT"/>
</dbReference>
<proteinExistence type="inferred from homology"/>
<dbReference type="PIRSF" id="PIRSF000521">
    <property type="entry name" value="Transaminase_4ab_Lys_Orn"/>
    <property type="match status" value="1"/>
</dbReference>
<reference evidence="7" key="1">
    <citation type="submission" date="2016-10" db="EMBL/GenBank/DDBJ databases">
        <authorList>
            <person name="Varghese N."/>
            <person name="Submissions S."/>
        </authorList>
    </citation>
    <scope>NUCLEOTIDE SEQUENCE [LARGE SCALE GENOMIC DNA]</scope>
    <source>
        <strain evidence="7">B4,CECT 8067,JCM 17497</strain>
    </source>
</reference>
<dbReference type="InterPro" id="IPR049704">
    <property type="entry name" value="Aminotrans_3_PPA_site"/>
</dbReference>
<dbReference type="Gene3D" id="3.90.1150.10">
    <property type="entry name" value="Aspartate Aminotransferase, domain 1"/>
    <property type="match status" value="1"/>
</dbReference>
<dbReference type="InterPro" id="IPR015421">
    <property type="entry name" value="PyrdxlP-dep_Trfase_major"/>
</dbReference>
<organism evidence="6 7">
    <name type="scientific">Natronorubrum texcoconense</name>
    <dbReference type="NCBI Taxonomy" id="1095776"/>
    <lineage>
        <taxon>Archaea</taxon>
        <taxon>Methanobacteriati</taxon>
        <taxon>Methanobacteriota</taxon>
        <taxon>Stenosarchaea group</taxon>
        <taxon>Halobacteria</taxon>
        <taxon>Halobacteriales</taxon>
        <taxon>Natrialbaceae</taxon>
        <taxon>Natronorubrum</taxon>
    </lineage>
</organism>
<dbReference type="PROSITE" id="PS00600">
    <property type="entry name" value="AA_TRANSFER_CLASS_3"/>
    <property type="match status" value="1"/>
</dbReference>
<keyword evidence="4 5" id="KW-0663">Pyridoxal phosphate</keyword>
<dbReference type="PANTHER" id="PTHR11986">
    <property type="entry name" value="AMINOTRANSFERASE CLASS III"/>
    <property type="match status" value="1"/>
</dbReference>
<dbReference type="Gene3D" id="3.40.640.10">
    <property type="entry name" value="Type I PLP-dependent aspartate aminotransferase-like (Major domain)"/>
    <property type="match status" value="1"/>
</dbReference>
<accession>A0A1G9CYC0</accession>
<dbReference type="GO" id="GO:0008483">
    <property type="term" value="F:transaminase activity"/>
    <property type="evidence" value="ECO:0007669"/>
    <property type="project" value="UniProtKB-KW"/>
</dbReference>
<name>A0A1G9CYC0_9EURY</name>
<evidence type="ECO:0000313" key="7">
    <source>
        <dbReference type="Proteomes" id="UP000198882"/>
    </source>
</evidence>
<dbReference type="GO" id="GO:0030170">
    <property type="term" value="F:pyridoxal phosphate binding"/>
    <property type="evidence" value="ECO:0007669"/>
    <property type="project" value="InterPro"/>
</dbReference>
<dbReference type="InterPro" id="IPR015422">
    <property type="entry name" value="PyrdxlP-dep_Trfase_small"/>
</dbReference>